<reference evidence="5" key="1">
    <citation type="journal article" date="2017" name="Nat. Microbiol.">
        <title>Global analysis of biosynthetic gene clusters reveals vast potential of secondary metabolite production in Penicillium species.</title>
        <authorList>
            <person name="Nielsen J.C."/>
            <person name="Grijseels S."/>
            <person name="Prigent S."/>
            <person name="Ji B."/>
            <person name="Dainat J."/>
            <person name="Nielsen K.F."/>
            <person name="Frisvad J.C."/>
            <person name="Workman M."/>
            <person name="Nielsen J."/>
        </authorList>
    </citation>
    <scope>NUCLEOTIDE SEQUENCE [LARGE SCALE GENOMIC DNA]</scope>
    <source>
        <strain evidence="5">IBT 31811</strain>
    </source>
</reference>
<dbReference type="PANTHER" id="PTHR23416:SF54">
    <property type="entry name" value="ACETYLTRANSFERASE, CYSE_LACA_LPXA_NODL FAMILY (AFU_ORTHOLOGUE AFUA_2G08430)-RELATED"/>
    <property type="match status" value="1"/>
</dbReference>
<accession>A0A1V6QN98</accession>
<comment type="caution">
    <text evidence="4">The sequence shown here is derived from an EMBL/GenBank/DDBJ whole genome shotgun (WGS) entry which is preliminary data.</text>
</comment>
<evidence type="ECO:0000259" key="3">
    <source>
        <dbReference type="SMART" id="SM01266"/>
    </source>
</evidence>
<dbReference type="AlphaFoldDB" id="A0A1V6QN98"/>
<evidence type="ECO:0000256" key="1">
    <source>
        <dbReference type="ARBA" id="ARBA00007274"/>
    </source>
</evidence>
<feature type="domain" description="Maltose/galactoside acetyltransferase" evidence="3">
    <location>
        <begin position="5"/>
        <end position="55"/>
    </location>
</feature>
<gene>
    <name evidence="4" type="ORF">PENANT_c001G00988</name>
</gene>
<sequence length="209" mass="23130">MATEREKMLRGELYRAFTPDLIAARTRCKWACNRYNNSEEVSRRRLVEMWKDITEDKTPLPPKLDDPVADDDLFRDEPWIEAPVKIDYGFNLQLGEGVFINFNCVFIDTCPIIIGARTMFGPNVSLFSGTHPLDPALRNGTEGPELGRPIRIGEDCWLGGNVIVLAGVTIGKGATIGAGSVVTKDVPAFHVAAGNPARIIRRIETTMTV</sequence>
<dbReference type="GO" id="GO:0008374">
    <property type="term" value="F:O-acyltransferase activity"/>
    <property type="evidence" value="ECO:0007669"/>
    <property type="project" value="TreeGrafter"/>
</dbReference>
<dbReference type="InterPro" id="IPR024688">
    <property type="entry name" value="Mac_dom"/>
</dbReference>
<dbReference type="STRING" id="416450.A0A1V6QN98"/>
<evidence type="ECO:0000313" key="5">
    <source>
        <dbReference type="Proteomes" id="UP000191672"/>
    </source>
</evidence>
<dbReference type="InterPro" id="IPR001451">
    <property type="entry name" value="Hexapep"/>
</dbReference>
<evidence type="ECO:0000256" key="2">
    <source>
        <dbReference type="ARBA" id="ARBA00022679"/>
    </source>
</evidence>
<dbReference type="Gene3D" id="2.160.10.10">
    <property type="entry name" value="Hexapeptide repeat proteins"/>
    <property type="match status" value="1"/>
</dbReference>
<dbReference type="InterPro" id="IPR011004">
    <property type="entry name" value="Trimer_LpxA-like_sf"/>
</dbReference>
<dbReference type="CDD" id="cd03357">
    <property type="entry name" value="LbH_MAT_GAT"/>
    <property type="match status" value="1"/>
</dbReference>
<dbReference type="PROSITE" id="PS00101">
    <property type="entry name" value="HEXAPEP_TRANSFERASES"/>
    <property type="match status" value="1"/>
</dbReference>
<dbReference type="Proteomes" id="UP000191672">
    <property type="component" value="Unassembled WGS sequence"/>
</dbReference>
<protein>
    <recommendedName>
        <fullName evidence="3">Maltose/galactoside acetyltransferase domain-containing protein</fullName>
    </recommendedName>
</protein>
<dbReference type="InterPro" id="IPR018357">
    <property type="entry name" value="Hexapep_transf_CS"/>
</dbReference>
<comment type="similarity">
    <text evidence="1">Belongs to the transferase hexapeptide repeat family.</text>
</comment>
<dbReference type="Pfam" id="PF14602">
    <property type="entry name" value="Hexapep_2"/>
    <property type="match status" value="1"/>
</dbReference>
<organism evidence="4 5">
    <name type="scientific">Penicillium antarcticum</name>
    <dbReference type="NCBI Taxonomy" id="416450"/>
    <lineage>
        <taxon>Eukaryota</taxon>
        <taxon>Fungi</taxon>
        <taxon>Dikarya</taxon>
        <taxon>Ascomycota</taxon>
        <taxon>Pezizomycotina</taxon>
        <taxon>Eurotiomycetes</taxon>
        <taxon>Eurotiomycetidae</taxon>
        <taxon>Eurotiales</taxon>
        <taxon>Aspergillaceae</taxon>
        <taxon>Penicillium</taxon>
    </lineage>
</organism>
<proteinExistence type="inferred from homology"/>
<dbReference type="EMBL" id="MDYN01000001">
    <property type="protein sequence ID" value="OQD90422.1"/>
    <property type="molecule type" value="Genomic_DNA"/>
</dbReference>
<keyword evidence="2" id="KW-0808">Transferase</keyword>
<keyword evidence="5" id="KW-1185">Reference proteome</keyword>
<dbReference type="GO" id="GO:0016407">
    <property type="term" value="F:acetyltransferase activity"/>
    <property type="evidence" value="ECO:0007669"/>
    <property type="project" value="InterPro"/>
</dbReference>
<dbReference type="InterPro" id="IPR051159">
    <property type="entry name" value="Hexapeptide_acetyltransf"/>
</dbReference>
<evidence type="ECO:0000313" key="4">
    <source>
        <dbReference type="EMBL" id="OQD90422.1"/>
    </source>
</evidence>
<dbReference type="Pfam" id="PF12464">
    <property type="entry name" value="Mac"/>
    <property type="match status" value="1"/>
</dbReference>
<dbReference type="SMART" id="SM01266">
    <property type="entry name" value="Mac"/>
    <property type="match status" value="1"/>
</dbReference>
<dbReference type="SUPFAM" id="SSF51161">
    <property type="entry name" value="Trimeric LpxA-like enzymes"/>
    <property type="match status" value="1"/>
</dbReference>
<name>A0A1V6QN98_9EURO</name>
<dbReference type="PANTHER" id="PTHR23416">
    <property type="entry name" value="SIALIC ACID SYNTHASE-RELATED"/>
    <property type="match status" value="1"/>
</dbReference>